<evidence type="ECO:0000256" key="3">
    <source>
        <dbReference type="ARBA" id="ARBA00015716"/>
    </source>
</evidence>
<organism evidence="6 7">
    <name type="scientific">Dokdonella fugitiva</name>
    <dbReference type="NCBI Taxonomy" id="328517"/>
    <lineage>
        <taxon>Bacteria</taxon>
        <taxon>Pseudomonadati</taxon>
        <taxon>Pseudomonadota</taxon>
        <taxon>Gammaproteobacteria</taxon>
        <taxon>Lysobacterales</taxon>
        <taxon>Rhodanobacteraceae</taxon>
        <taxon>Dokdonella</taxon>
    </lineage>
</organism>
<sequence>MSAALPDRVDVARQVQARRTYEGTLPLAAMQRLRGSLATTEGEARYHVEFGRDELGVAYLEMRVEAGLPLVCQRTLDVFVQPVSIDQRLGLIADESGEAALPPGYEPLLVPDGQVGIADVIEDELILALPVVPVKPGEPLEWKDRSDEVSDEKPASPFAALAGLKKST</sequence>
<dbReference type="Proteomes" id="UP000550401">
    <property type="component" value="Unassembled WGS sequence"/>
</dbReference>
<dbReference type="Pfam" id="PF02620">
    <property type="entry name" value="YceD"/>
    <property type="match status" value="1"/>
</dbReference>
<dbReference type="AlphaFoldDB" id="A0A839F2P7"/>
<dbReference type="PANTHER" id="PTHR38099">
    <property type="entry name" value="LARGE RIBOSOMAL RNA SUBUNIT ACCUMULATION PROTEIN YCED"/>
    <property type="match status" value="1"/>
</dbReference>
<keyword evidence="4" id="KW-0690">Ribosome biogenesis</keyword>
<dbReference type="GO" id="GO:0042254">
    <property type="term" value="P:ribosome biogenesis"/>
    <property type="evidence" value="ECO:0007669"/>
    <property type="project" value="UniProtKB-KW"/>
</dbReference>
<evidence type="ECO:0000313" key="6">
    <source>
        <dbReference type="EMBL" id="MBA8888856.1"/>
    </source>
</evidence>
<dbReference type="GO" id="GO:0005829">
    <property type="term" value="C:cytosol"/>
    <property type="evidence" value="ECO:0007669"/>
    <property type="project" value="TreeGrafter"/>
</dbReference>
<comment type="function">
    <text evidence="1">Plays a role in synthesis, processing and/or stability of 23S rRNA.</text>
</comment>
<keyword evidence="7" id="KW-1185">Reference proteome</keyword>
<dbReference type="InterPro" id="IPR039255">
    <property type="entry name" value="YceD_bac"/>
</dbReference>
<accession>A0A839F2P7</accession>
<evidence type="ECO:0000256" key="1">
    <source>
        <dbReference type="ARBA" id="ARBA00002868"/>
    </source>
</evidence>
<dbReference type="RefSeq" id="WP_182531903.1">
    <property type="nucleotide sequence ID" value="NZ_JACGXL010000005.1"/>
</dbReference>
<evidence type="ECO:0000256" key="4">
    <source>
        <dbReference type="ARBA" id="ARBA00022517"/>
    </source>
</evidence>
<dbReference type="InterPro" id="IPR003772">
    <property type="entry name" value="YceD"/>
</dbReference>
<evidence type="ECO:0000256" key="5">
    <source>
        <dbReference type="ARBA" id="ARBA00031841"/>
    </source>
</evidence>
<comment type="similarity">
    <text evidence="2">Belongs to the DUF177 domain family.</text>
</comment>
<dbReference type="PANTHER" id="PTHR38099:SF1">
    <property type="entry name" value="LARGE RIBOSOMAL RNA SUBUNIT ACCUMULATION PROTEIN YCED"/>
    <property type="match status" value="1"/>
</dbReference>
<comment type="caution">
    <text evidence="6">The sequence shown here is derived from an EMBL/GenBank/DDBJ whole genome shotgun (WGS) entry which is preliminary data.</text>
</comment>
<name>A0A839F2P7_9GAMM</name>
<reference evidence="6 7" key="1">
    <citation type="submission" date="2020-07" db="EMBL/GenBank/DDBJ databases">
        <title>Genomic Encyclopedia of Type Strains, Phase IV (KMG-V): Genome sequencing to study the core and pangenomes of soil and plant-associated prokaryotes.</title>
        <authorList>
            <person name="Whitman W."/>
        </authorList>
    </citation>
    <scope>NUCLEOTIDE SEQUENCE [LARGE SCALE GENOMIC DNA]</scope>
    <source>
        <strain evidence="6 7">RH2WT43</strain>
    </source>
</reference>
<evidence type="ECO:0000256" key="2">
    <source>
        <dbReference type="ARBA" id="ARBA00010740"/>
    </source>
</evidence>
<evidence type="ECO:0000313" key="7">
    <source>
        <dbReference type="Proteomes" id="UP000550401"/>
    </source>
</evidence>
<dbReference type="EMBL" id="JACGXL010000005">
    <property type="protein sequence ID" value="MBA8888856.1"/>
    <property type="molecule type" value="Genomic_DNA"/>
</dbReference>
<protein>
    <recommendedName>
        <fullName evidence="3">Large ribosomal RNA subunit accumulation protein YceD</fullName>
    </recommendedName>
    <alternativeName>
        <fullName evidence="5">23S rRNA accumulation protein YceD</fullName>
    </alternativeName>
</protein>
<proteinExistence type="inferred from homology"/>
<gene>
    <name evidence="6" type="ORF">FHW12_003092</name>
</gene>